<dbReference type="InterPro" id="IPR051082">
    <property type="entry name" value="Pentapeptide-BTB/POZ_domain"/>
</dbReference>
<accession>A0A1G8V5F7</accession>
<dbReference type="SUPFAM" id="SSF141571">
    <property type="entry name" value="Pentapeptide repeat-like"/>
    <property type="match status" value="1"/>
</dbReference>
<dbReference type="Pfam" id="PF00805">
    <property type="entry name" value="Pentapeptide"/>
    <property type="match status" value="1"/>
</dbReference>
<proteinExistence type="predicted"/>
<name>A0A1G8V5F7_ANEMI</name>
<dbReference type="Proteomes" id="UP000182836">
    <property type="component" value="Unassembled WGS sequence"/>
</dbReference>
<organism evidence="1 2">
    <name type="scientific">Aneurinibacillus migulanus</name>
    <name type="common">Bacillus migulanus</name>
    <dbReference type="NCBI Taxonomy" id="47500"/>
    <lineage>
        <taxon>Bacteria</taxon>
        <taxon>Bacillati</taxon>
        <taxon>Bacillota</taxon>
        <taxon>Bacilli</taxon>
        <taxon>Bacillales</taxon>
        <taxon>Paenibacillaceae</taxon>
        <taxon>Aneurinibacillus group</taxon>
        <taxon>Aneurinibacillus</taxon>
    </lineage>
</organism>
<sequence>MRPALQQKKGKRAFFQSLIFSFFSYLPPQEFVDVSNQMYIEKEVHVLFENHDYPHPKRDISRNNLHANCENCFGLCCVALPFAASVDFAIDKDAGKPCSNLQSDFRCGIHKNLRQQGFKGCTVFECFGAGQKVSQITFEGVDWREGPETARKMFDVFPIMQQLHEMLWYLTEALTLKASRPIHRELSFALDETERLTQLSPDSLMELDVPSHRADVNVLLLRTSELVRTESRRQPKNSKKSRKIDRRGADLIGANLRGADLRGADLRGAYLIAADLRDADLRVADLIGADLRDADLRGADLTESIFLTQVQINSAKGDTRTKLPPLLSRPTHWSVFEQRTNKIT</sequence>
<gene>
    <name evidence="1" type="ORF">SAMN04487909_12238</name>
</gene>
<reference evidence="1 2" key="1">
    <citation type="submission" date="2016-10" db="EMBL/GenBank/DDBJ databases">
        <authorList>
            <person name="de Groot N.N."/>
        </authorList>
    </citation>
    <scope>NUCLEOTIDE SEQUENCE [LARGE SCALE GENOMIC DNA]</scope>
    <source>
        <strain evidence="1 2">DSM 2895</strain>
    </source>
</reference>
<protein>
    <submittedName>
        <fullName evidence="1">Uncharacterized protein YjbI, contains pentapeptide repeats</fullName>
    </submittedName>
</protein>
<dbReference type="Gene3D" id="2.160.20.80">
    <property type="entry name" value="E3 ubiquitin-protein ligase SopA"/>
    <property type="match status" value="1"/>
</dbReference>
<dbReference type="PANTHER" id="PTHR14136:SF37">
    <property type="entry name" value="PENTAPEPTIDE REPEAT-CONTAINING PROTEIN"/>
    <property type="match status" value="1"/>
</dbReference>
<dbReference type="InterPro" id="IPR001646">
    <property type="entry name" value="5peptide_repeat"/>
</dbReference>
<evidence type="ECO:0000313" key="2">
    <source>
        <dbReference type="Proteomes" id="UP000182836"/>
    </source>
</evidence>
<dbReference type="EMBL" id="FNED01000022">
    <property type="protein sequence ID" value="SDJ61084.1"/>
    <property type="molecule type" value="Genomic_DNA"/>
</dbReference>
<dbReference type="PANTHER" id="PTHR14136">
    <property type="entry name" value="BTB_POZ DOMAIN-CONTAINING PROTEIN KCTD9"/>
    <property type="match status" value="1"/>
</dbReference>
<dbReference type="AlphaFoldDB" id="A0A1G8V5F7"/>
<evidence type="ECO:0000313" key="1">
    <source>
        <dbReference type="EMBL" id="SDJ61084.1"/>
    </source>
</evidence>